<sequence length="165" mass="18799">MNKLLILCVDDERDVLDSVVRDLQQFSTFCDIEAAESVAEAREVIADYHSEHVPLAMILCDHIMPKETGVNFLIELHDTPATKSSKKILLTGQADLNDTVNAINHHCLDFYIAKPWQKETLVDVVTAHLTRYVLDTQSNPMQWAKFLDTAKILQEMSEKRLQFGE</sequence>
<dbReference type="Pfam" id="PF00072">
    <property type="entry name" value="Response_reg"/>
    <property type="match status" value="1"/>
</dbReference>
<evidence type="ECO:0000313" key="5">
    <source>
        <dbReference type="Proteomes" id="UP000016562"/>
    </source>
</evidence>
<proteinExistence type="predicted"/>
<keyword evidence="1 2" id="KW-0597">Phosphoprotein</keyword>
<dbReference type="SMART" id="SM00448">
    <property type="entry name" value="REC"/>
    <property type="match status" value="1"/>
</dbReference>
<feature type="domain" description="Response regulatory" evidence="3">
    <location>
        <begin position="5"/>
        <end position="129"/>
    </location>
</feature>
<dbReference type="InterPro" id="IPR001789">
    <property type="entry name" value="Sig_transdc_resp-reg_receiver"/>
</dbReference>
<dbReference type="RefSeq" id="WP_021712852.1">
    <property type="nucleotide sequence ID" value="NZ_BATM01000008.1"/>
</dbReference>
<evidence type="ECO:0000256" key="1">
    <source>
        <dbReference type="ARBA" id="ARBA00022553"/>
    </source>
</evidence>
<dbReference type="Proteomes" id="UP000016562">
    <property type="component" value="Unassembled WGS sequence"/>
</dbReference>
<dbReference type="AlphaFoldDB" id="U3AGT7"/>
<dbReference type="GO" id="GO:0000160">
    <property type="term" value="P:phosphorelay signal transduction system"/>
    <property type="evidence" value="ECO:0007669"/>
    <property type="project" value="InterPro"/>
</dbReference>
<dbReference type="Gene3D" id="3.40.50.2300">
    <property type="match status" value="1"/>
</dbReference>
<dbReference type="InterPro" id="IPR011006">
    <property type="entry name" value="CheY-like_superfamily"/>
</dbReference>
<comment type="caution">
    <text evidence="4">The sequence shown here is derived from an EMBL/GenBank/DDBJ whole genome shotgun (WGS) entry which is preliminary data.</text>
</comment>
<dbReference type="PROSITE" id="PS50110">
    <property type="entry name" value="RESPONSE_REGULATORY"/>
    <property type="match status" value="1"/>
</dbReference>
<accession>U3AGT7</accession>
<dbReference type="eggNOG" id="COG0784">
    <property type="taxonomic scope" value="Bacteria"/>
</dbReference>
<reference evidence="4 5" key="1">
    <citation type="submission" date="2013-09" db="EMBL/GenBank/DDBJ databases">
        <title>Whole genome shotgun sequence of Vibrio ezurae NBRC 102218.</title>
        <authorList>
            <person name="Yoshida I."/>
            <person name="Hosoyama A."/>
            <person name="Numata M."/>
            <person name="Hashimoto M."/>
            <person name="Hosoyama Y."/>
            <person name="Tsuchikane K."/>
            <person name="Noguchi M."/>
            <person name="Hirakata S."/>
            <person name="Ichikawa N."/>
            <person name="Ohji S."/>
            <person name="Yamazoe A."/>
            <person name="Fujita N."/>
        </authorList>
    </citation>
    <scope>NUCLEOTIDE SEQUENCE [LARGE SCALE GENOMIC DNA]</scope>
    <source>
        <strain evidence="4 5">NBRC 102218</strain>
    </source>
</reference>
<evidence type="ECO:0000313" key="4">
    <source>
        <dbReference type="EMBL" id="GAD79141.1"/>
    </source>
</evidence>
<feature type="modified residue" description="4-aspartylphosphate" evidence="2">
    <location>
        <position position="61"/>
    </location>
</feature>
<organism evidence="4 5">
    <name type="scientific">Vibrio ezurae NBRC 102218</name>
    <dbReference type="NCBI Taxonomy" id="1219080"/>
    <lineage>
        <taxon>Bacteria</taxon>
        <taxon>Pseudomonadati</taxon>
        <taxon>Pseudomonadota</taxon>
        <taxon>Gammaproteobacteria</taxon>
        <taxon>Vibrionales</taxon>
        <taxon>Vibrionaceae</taxon>
        <taxon>Vibrio</taxon>
    </lineage>
</organism>
<protein>
    <submittedName>
        <fullName evidence="4">Putative two-component response regulator</fullName>
    </submittedName>
</protein>
<name>U3AGT7_9VIBR</name>
<dbReference type="InterPro" id="IPR050595">
    <property type="entry name" value="Bact_response_regulator"/>
</dbReference>
<evidence type="ECO:0000256" key="2">
    <source>
        <dbReference type="PROSITE-ProRule" id="PRU00169"/>
    </source>
</evidence>
<dbReference type="OrthoDB" id="9802066at2"/>
<keyword evidence="5" id="KW-1185">Reference proteome</keyword>
<dbReference type="PANTHER" id="PTHR44591:SF3">
    <property type="entry name" value="RESPONSE REGULATORY DOMAIN-CONTAINING PROTEIN"/>
    <property type="match status" value="1"/>
</dbReference>
<dbReference type="EMBL" id="BATM01000008">
    <property type="protein sequence ID" value="GAD79141.1"/>
    <property type="molecule type" value="Genomic_DNA"/>
</dbReference>
<dbReference type="SUPFAM" id="SSF52172">
    <property type="entry name" value="CheY-like"/>
    <property type="match status" value="1"/>
</dbReference>
<evidence type="ECO:0000259" key="3">
    <source>
        <dbReference type="PROSITE" id="PS50110"/>
    </source>
</evidence>
<dbReference type="STRING" id="1219080.VEZ01S_08_01770"/>
<dbReference type="PANTHER" id="PTHR44591">
    <property type="entry name" value="STRESS RESPONSE REGULATOR PROTEIN 1"/>
    <property type="match status" value="1"/>
</dbReference>
<gene>
    <name evidence="4" type="ORF">VEZ01S_08_01770</name>
</gene>